<dbReference type="InterPro" id="IPR006016">
    <property type="entry name" value="UspA"/>
</dbReference>
<dbReference type="AlphaFoldDB" id="A0A0B0ELQ4"/>
<dbReference type="Proteomes" id="UP000030652">
    <property type="component" value="Unassembled WGS sequence"/>
</dbReference>
<dbReference type="eggNOG" id="COG0589">
    <property type="taxonomic scope" value="Bacteria"/>
</dbReference>
<dbReference type="Pfam" id="PF00582">
    <property type="entry name" value="Usp"/>
    <property type="match status" value="1"/>
</dbReference>
<evidence type="ECO:0000313" key="3">
    <source>
        <dbReference type="EMBL" id="KHE93539.1"/>
    </source>
</evidence>
<dbReference type="CDD" id="cd00293">
    <property type="entry name" value="USP-like"/>
    <property type="match status" value="1"/>
</dbReference>
<comment type="similarity">
    <text evidence="1">Belongs to the universal stress protein A family.</text>
</comment>
<name>A0A0B0ELQ4_9BACT</name>
<reference evidence="3 4" key="1">
    <citation type="submission" date="2014-10" db="EMBL/GenBank/DDBJ databases">
        <title>Draft genome of anammox bacterium scalindua brodae, obtained using differential coverage binning of sequence data from two enrichment reactors.</title>
        <authorList>
            <person name="Speth D.R."/>
            <person name="Russ L."/>
            <person name="Kartal B."/>
            <person name="Op den Camp H.J."/>
            <person name="Dutilh B.E."/>
            <person name="Jetten M.S."/>
        </authorList>
    </citation>
    <scope>NUCLEOTIDE SEQUENCE [LARGE SCALE GENOMIC DNA]</scope>
    <source>
        <strain evidence="3">RU1</strain>
    </source>
</reference>
<accession>A0A0B0ELQ4</accession>
<evidence type="ECO:0000313" key="4">
    <source>
        <dbReference type="Proteomes" id="UP000030652"/>
    </source>
</evidence>
<dbReference type="PANTHER" id="PTHR46268:SF6">
    <property type="entry name" value="UNIVERSAL STRESS PROTEIN UP12"/>
    <property type="match status" value="1"/>
</dbReference>
<dbReference type="InterPro" id="IPR014729">
    <property type="entry name" value="Rossmann-like_a/b/a_fold"/>
</dbReference>
<comment type="caution">
    <text evidence="3">The sequence shown here is derived from an EMBL/GenBank/DDBJ whole genome shotgun (WGS) entry which is preliminary data.</text>
</comment>
<proteinExistence type="inferred from homology"/>
<evidence type="ECO:0000256" key="1">
    <source>
        <dbReference type="ARBA" id="ARBA00008791"/>
    </source>
</evidence>
<dbReference type="PANTHER" id="PTHR46268">
    <property type="entry name" value="STRESS RESPONSE PROTEIN NHAX"/>
    <property type="match status" value="1"/>
</dbReference>
<dbReference type="SUPFAM" id="SSF52402">
    <property type="entry name" value="Adenine nucleotide alpha hydrolases-like"/>
    <property type="match status" value="1"/>
</dbReference>
<protein>
    <submittedName>
        <fullName evidence="3">Universal stress protein family protein</fullName>
    </submittedName>
</protein>
<organism evidence="3 4">
    <name type="scientific">Candidatus Scalindua brodae</name>
    <dbReference type="NCBI Taxonomy" id="237368"/>
    <lineage>
        <taxon>Bacteria</taxon>
        <taxon>Pseudomonadati</taxon>
        <taxon>Planctomycetota</taxon>
        <taxon>Candidatus Brocadiia</taxon>
        <taxon>Candidatus Brocadiales</taxon>
        <taxon>Candidatus Scalinduaceae</taxon>
        <taxon>Candidatus Scalindua</taxon>
    </lineage>
</organism>
<evidence type="ECO:0000259" key="2">
    <source>
        <dbReference type="Pfam" id="PF00582"/>
    </source>
</evidence>
<feature type="domain" description="UspA" evidence="2">
    <location>
        <begin position="2"/>
        <end position="147"/>
    </location>
</feature>
<dbReference type="EMBL" id="JRYO01000052">
    <property type="protein sequence ID" value="KHE93539.1"/>
    <property type="molecule type" value="Genomic_DNA"/>
</dbReference>
<dbReference type="Gene3D" id="3.40.50.620">
    <property type="entry name" value="HUPs"/>
    <property type="match status" value="1"/>
</dbReference>
<sequence length="154" mass="17419">MDKILLILSTTRKSDKCIKEAVDIASKEKAILIILFVVDYEVPQKIFDSLTEEGWIGGKTTENLYNAVLDEYSVQGKEKILEIEEAAKNKGVEYKSIIKRGTFLDVALSVAEKEQVGLIIVTRRKRSRLSRFFFGSAVAELKEKVTCETKIIDE</sequence>
<gene>
    <name evidence="3" type="ORF">SCABRO_00711</name>
</gene>